<evidence type="ECO:0000313" key="8">
    <source>
        <dbReference type="EMBL" id="WEL19385.1"/>
    </source>
</evidence>
<dbReference type="NCBIfam" id="TIGR00797">
    <property type="entry name" value="matE"/>
    <property type="match status" value="1"/>
</dbReference>
<dbReference type="InterPro" id="IPR002528">
    <property type="entry name" value="MATE_fam"/>
</dbReference>
<dbReference type="PIRSF" id="PIRSF006603">
    <property type="entry name" value="DinF"/>
    <property type="match status" value="1"/>
</dbReference>
<dbReference type="PANTHER" id="PTHR43549">
    <property type="entry name" value="MULTIDRUG RESISTANCE PROTEIN YPNP-RELATED"/>
    <property type="match status" value="1"/>
</dbReference>
<feature type="transmembrane region" description="Helical" evidence="7">
    <location>
        <begin position="111"/>
        <end position="129"/>
    </location>
</feature>
<keyword evidence="3" id="KW-1003">Cell membrane</keyword>
<evidence type="ECO:0000256" key="5">
    <source>
        <dbReference type="ARBA" id="ARBA00022989"/>
    </source>
</evidence>
<feature type="transmembrane region" description="Helical" evidence="7">
    <location>
        <begin position="404"/>
        <end position="425"/>
    </location>
</feature>
<evidence type="ECO:0000256" key="1">
    <source>
        <dbReference type="ARBA" id="ARBA00004651"/>
    </source>
</evidence>
<accession>A0ABY8CF97</accession>
<feature type="transmembrane region" description="Helical" evidence="7">
    <location>
        <begin position="335"/>
        <end position="355"/>
    </location>
</feature>
<dbReference type="PANTHER" id="PTHR43549:SF2">
    <property type="entry name" value="MULTIDRUG RESISTANCE PROTEIN NORM-RELATED"/>
    <property type="match status" value="1"/>
</dbReference>
<gene>
    <name evidence="8" type="primary">norM</name>
    <name evidence="8" type="ORF">SVXNc_0360</name>
</gene>
<feature type="transmembrane region" description="Helical" evidence="7">
    <location>
        <begin position="181"/>
        <end position="204"/>
    </location>
</feature>
<protein>
    <submittedName>
        <fullName evidence="8">Na -driven multidrug efflux pump</fullName>
    </submittedName>
</protein>
<evidence type="ECO:0000313" key="9">
    <source>
        <dbReference type="Proteomes" id="UP001218034"/>
    </source>
</evidence>
<dbReference type="Proteomes" id="UP001218034">
    <property type="component" value="Chromosome"/>
</dbReference>
<dbReference type="EMBL" id="CP104395">
    <property type="protein sequence ID" value="WEL19385.1"/>
    <property type="molecule type" value="Genomic_DNA"/>
</dbReference>
<dbReference type="InterPro" id="IPR048279">
    <property type="entry name" value="MdtK-like"/>
</dbReference>
<evidence type="ECO:0000256" key="7">
    <source>
        <dbReference type="SAM" id="Phobius"/>
    </source>
</evidence>
<feature type="transmembrane region" description="Helical" evidence="7">
    <location>
        <begin position="210"/>
        <end position="232"/>
    </location>
</feature>
<keyword evidence="9" id="KW-1185">Reference proteome</keyword>
<keyword evidence="4 7" id="KW-0812">Transmembrane</keyword>
<keyword evidence="5 7" id="KW-1133">Transmembrane helix</keyword>
<feature type="transmembrane region" description="Helical" evidence="7">
    <location>
        <begin position="62"/>
        <end position="91"/>
    </location>
</feature>
<dbReference type="Pfam" id="PF01554">
    <property type="entry name" value="MatE"/>
    <property type="match status" value="2"/>
</dbReference>
<feature type="transmembrane region" description="Helical" evidence="7">
    <location>
        <begin position="431"/>
        <end position="452"/>
    </location>
</feature>
<evidence type="ECO:0000256" key="3">
    <source>
        <dbReference type="ARBA" id="ARBA00022475"/>
    </source>
</evidence>
<feature type="transmembrane region" description="Helical" evidence="7">
    <location>
        <begin position="375"/>
        <end position="392"/>
    </location>
</feature>
<dbReference type="RefSeq" id="WP_347722255.1">
    <property type="nucleotide sequence ID" value="NZ_CP104395.1"/>
</dbReference>
<evidence type="ECO:0000256" key="6">
    <source>
        <dbReference type="ARBA" id="ARBA00023136"/>
    </source>
</evidence>
<evidence type="ECO:0000256" key="4">
    <source>
        <dbReference type="ARBA" id="ARBA00022692"/>
    </source>
</evidence>
<keyword evidence="2" id="KW-0813">Transport</keyword>
<feature type="transmembrane region" description="Helical" evidence="7">
    <location>
        <begin position="149"/>
        <end position="169"/>
    </location>
</feature>
<evidence type="ECO:0000256" key="2">
    <source>
        <dbReference type="ARBA" id="ARBA00022448"/>
    </source>
</evidence>
<dbReference type="CDD" id="cd13142">
    <property type="entry name" value="MATE_like_12"/>
    <property type="match status" value="1"/>
</dbReference>
<comment type="subcellular location">
    <subcellularLocation>
        <location evidence="1">Cell membrane</location>
        <topology evidence="1">Multi-pass membrane protein</topology>
    </subcellularLocation>
</comment>
<keyword evidence="6 7" id="KW-0472">Membrane</keyword>
<feature type="transmembrane region" description="Helical" evidence="7">
    <location>
        <begin position="30"/>
        <end position="50"/>
    </location>
</feature>
<proteinExistence type="predicted"/>
<reference evidence="8 9" key="1">
    <citation type="submission" date="2022-09" db="EMBL/GenBank/DDBJ databases">
        <title>Xylan utilization by haloarchaea-nanohaloarchaea associations.</title>
        <authorList>
            <person name="Yakimov M."/>
        </authorList>
    </citation>
    <scope>NUCLEOTIDE SEQUENCE [LARGE SCALE GENOMIC DNA]</scope>
    <source>
        <strain evidence="8 9">SVXNc</strain>
    </source>
</reference>
<sequence>MFSKIRQKFQSVFKTKDELDLTNGPVGKNLFYLSLPIIVINLLQTMYNLADTFWLGQLSEEALAAITFAFPLVFFLISLGMGLSVAGSVLVAQFEGKNKSEKVDFAASQTITFSLVASAILGVIGYFFIGDVVSLLGASPEVVPKAAGYMQIISLGLFFMFGFFVFMALMRGYGDTVTPMLLMLATVILNIVLDPFLIFGWWIFPSMGVQGAAVATVASRALAMFIGLAILFSGKRGVKLSLSNMVPDLDFFRKMLKIGLPASFESTTRSISVNLLVAVVGYNFLDPVVAGYGIGVRVFSLIFLPAIAIGKGVETMTGQNLGAGKPDRAEKAAKIGAKYTLAILTGVGVVVFFTARPIASVFTTNPDVAATAAEFLRYVAFSFGFIGVLRSFSGSFRGAGKTMVAAAVSIMTLGVIRLPIAYFGAIELGTVGVWIAFFVSNILGAIIAYLWYRRGTWRKDFDPEESKKGEVAEELDDFGQTITDHFKSVLPGKELFSSLSG</sequence>
<organism evidence="8 9">
    <name type="scientific">Candidatus Nanohalococcus occultus</name>
    <dbReference type="NCBI Taxonomy" id="2978047"/>
    <lineage>
        <taxon>Archaea</taxon>
        <taxon>Candidatus Nanohalarchaeota</taxon>
        <taxon>Candidatus Nanohalarchaeota incertae sedis</taxon>
        <taxon>Candidatus Nanohalococcus</taxon>
    </lineage>
</organism>
<dbReference type="InterPro" id="IPR052031">
    <property type="entry name" value="Membrane_Transporter-Flippase"/>
</dbReference>
<name>A0ABY8CF97_9ARCH</name>
<dbReference type="GeneID" id="90589796"/>